<accession>A0A8H4USZ3</accession>
<dbReference type="Proteomes" id="UP000635477">
    <property type="component" value="Unassembled WGS sequence"/>
</dbReference>
<feature type="region of interest" description="Disordered" evidence="1">
    <location>
        <begin position="1"/>
        <end position="56"/>
    </location>
</feature>
<dbReference type="AlphaFoldDB" id="A0A8H4USZ3"/>
<organism evidence="2 3">
    <name type="scientific">Fusarium zealandicum</name>
    <dbReference type="NCBI Taxonomy" id="1053134"/>
    <lineage>
        <taxon>Eukaryota</taxon>
        <taxon>Fungi</taxon>
        <taxon>Dikarya</taxon>
        <taxon>Ascomycota</taxon>
        <taxon>Pezizomycotina</taxon>
        <taxon>Sordariomycetes</taxon>
        <taxon>Hypocreomycetidae</taxon>
        <taxon>Hypocreales</taxon>
        <taxon>Nectriaceae</taxon>
        <taxon>Fusarium</taxon>
        <taxon>Fusarium staphyleae species complex</taxon>
    </lineage>
</organism>
<evidence type="ECO:0000313" key="3">
    <source>
        <dbReference type="Proteomes" id="UP000635477"/>
    </source>
</evidence>
<dbReference type="EMBL" id="JABEYC010000075">
    <property type="protein sequence ID" value="KAF4983216.1"/>
    <property type="molecule type" value="Genomic_DNA"/>
</dbReference>
<dbReference type="OrthoDB" id="3563866at2759"/>
<keyword evidence="3" id="KW-1185">Reference proteome</keyword>
<evidence type="ECO:0000256" key="1">
    <source>
        <dbReference type="SAM" id="MobiDB-lite"/>
    </source>
</evidence>
<gene>
    <name evidence="2" type="ORF">FZEAL_1319</name>
</gene>
<protein>
    <submittedName>
        <fullName evidence="2">Uncharacterized protein</fullName>
    </submittedName>
</protein>
<reference evidence="2" key="1">
    <citation type="journal article" date="2020" name="BMC Genomics">
        <title>Correction to: Identification and distribution of gene clusters required for synthesis of sphingolipid metabolism inhibitors in diverse species of the filamentous fungus Fusarium.</title>
        <authorList>
            <person name="Kim H.S."/>
            <person name="Lohmar J.M."/>
            <person name="Busman M."/>
            <person name="Brown D.W."/>
            <person name="Naumann T.A."/>
            <person name="Divon H.H."/>
            <person name="Lysoe E."/>
            <person name="Uhlig S."/>
            <person name="Proctor R.H."/>
        </authorList>
    </citation>
    <scope>NUCLEOTIDE SEQUENCE</scope>
    <source>
        <strain evidence="2">NRRL 22465</strain>
    </source>
</reference>
<feature type="compositionally biased region" description="Polar residues" evidence="1">
    <location>
        <begin position="1"/>
        <end position="25"/>
    </location>
</feature>
<reference evidence="2" key="2">
    <citation type="submission" date="2020-05" db="EMBL/GenBank/DDBJ databases">
        <authorList>
            <person name="Kim H.-S."/>
            <person name="Proctor R.H."/>
            <person name="Brown D.W."/>
        </authorList>
    </citation>
    <scope>NUCLEOTIDE SEQUENCE</scope>
    <source>
        <strain evidence="2">NRRL 22465</strain>
    </source>
</reference>
<feature type="compositionally biased region" description="Basic and acidic residues" evidence="1">
    <location>
        <begin position="102"/>
        <end position="124"/>
    </location>
</feature>
<proteinExistence type="predicted"/>
<sequence length="140" mass="15528">MDKTTLNHAEPTNASVNSGNNSGYFTNAVHKTPSTDNTPVSTPGLKADDTDSSITSKPIPVLLRDFPKPHEDVDVQTMLGRQPGRWTIQGQMEANQRRNKPTHNDDELKAQRQRDLEKAKEDLRAFNGHLRTGSGGAWRP</sequence>
<evidence type="ECO:0000313" key="2">
    <source>
        <dbReference type="EMBL" id="KAF4983216.1"/>
    </source>
</evidence>
<feature type="region of interest" description="Disordered" evidence="1">
    <location>
        <begin position="88"/>
        <end position="140"/>
    </location>
</feature>
<feature type="compositionally biased region" description="Polar residues" evidence="1">
    <location>
        <begin position="32"/>
        <end position="41"/>
    </location>
</feature>
<comment type="caution">
    <text evidence="2">The sequence shown here is derived from an EMBL/GenBank/DDBJ whole genome shotgun (WGS) entry which is preliminary data.</text>
</comment>
<name>A0A8H4USZ3_9HYPO</name>